<dbReference type="EMBL" id="BMDW01000002">
    <property type="protein sequence ID" value="GGA36531.1"/>
    <property type="molecule type" value="Genomic_DNA"/>
</dbReference>
<accession>A0ABQ1G4J7</accession>
<keyword evidence="2" id="KW-1185">Reference proteome</keyword>
<sequence>MLLGATTLAASPAYADAAREAKLEARLNVLEAAIFDMRAELAAAHRQQVAAIPTSIAAVAMPHAADPARISPAIPTLPATDGFRVGATTVKINGYFKLTAIGSRYSDGAVPTTSLGRDFYLPGTIPIGGLRRGQTFEASAKQTRISLSTATPIGSHLLKGYLELDFQTSPGAQGSERTTNGYNPALRRGFITYDNFLFGQDWTNFQYVAALPESTDYVGPTEGTVFARQPQIRYTRAVSKKLVISVSVENPKTASATLLAPALIDNGNDNLPDVTARLTYASPVVELSLAAIGRKLTVDNGVNRASSAGFGASFAGKLPFGPDKRHDLRFMISGGDGIGRYIGLNFAPDTVYAGLPNSKLGNVRAVAGFAALRLGWTASLRSTFVGSFQKVDYASGFVPIGANASAWSASANLFYSPVKNFDLGFELRHGERTLVTGAKGLLDRGEFAAKYSF</sequence>
<dbReference type="SUPFAM" id="SSF56935">
    <property type="entry name" value="Porins"/>
    <property type="match status" value="1"/>
</dbReference>
<proteinExistence type="predicted"/>
<evidence type="ECO:0000313" key="1">
    <source>
        <dbReference type="EMBL" id="GGA36531.1"/>
    </source>
</evidence>
<evidence type="ECO:0000313" key="2">
    <source>
        <dbReference type="Proteomes" id="UP000618591"/>
    </source>
</evidence>
<dbReference type="Proteomes" id="UP000618591">
    <property type="component" value="Unassembled WGS sequence"/>
</dbReference>
<evidence type="ECO:0008006" key="3">
    <source>
        <dbReference type="Google" id="ProtNLM"/>
    </source>
</evidence>
<organism evidence="1 2">
    <name type="scientific">Sphingomonas psychrolutea</name>
    <dbReference type="NCBI Taxonomy" id="1259676"/>
    <lineage>
        <taxon>Bacteria</taxon>
        <taxon>Pseudomonadati</taxon>
        <taxon>Pseudomonadota</taxon>
        <taxon>Alphaproteobacteria</taxon>
        <taxon>Sphingomonadales</taxon>
        <taxon>Sphingomonadaceae</taxon>
        <taxon>Sphingomonas</taxon>
    </lineage>
</organism>
<gene>
    <name evidence="1" type="ORF">GCM10011395_03550</name>
</gene>
<dbReference type="InterPro" id="IPR045748">
    <property type="entry name" value="DcaP"/>
</dbReference>
<comment type="caution">
    <text evidence="1">The sequence shown here is derived from an EMBL/GenBank/DDBJ whole genome shotgun (WGS) entry which is preliminary data.</text>
</comment>
<protein>
    <recommendedName>
        <fullName evidence="3">Porin</fullName>
    </recommendedName>
</protein>
<reference evidence="2" key="1">
    <citation type="journal article" date="2019" name="Int. J. Syst. Evol. Microbiol.">
        <title>The Global Catalogue of Microorganisms (GCM) 10K type strain sequencing project: providing services to taxonomists for standard genome sequencing and annotation.</title>
        <authorList>
            <consortium name="The Broad Institute Genomics Platform"/>
            <consortium name="The Broad Institute Genome Sequencing Center for Infectious Disease"/>
            <person name="Wu L."/>
            <person name="Ma J."/>
        </authorList>
    </citation>
    <scope>NUCLEOTIDE SEQUENCE [LARGE SCALE GENOMIC DNA]</scope>
    <source>
        <strain evidence="2">CGMCC 1.10106</strain>
    </source>
</reference>
<dbReference type="Pfam" id="PF19577">
    <property type="entry name" value="DcaP"/>
    <property type="match status" value="1"/>
</dbReference>
<name>A0ABQ1G4J7_9SPHN</name>